<evidence type="ECO:0000259" key="6">
    <source>
        <dbReference type="Pfam" id="PF08100"/>
    </source>
</evidence>
<dbReference type="PIRSF" id="PIRSF005739">
    <property type="entry name" value="O-mtase"/>
    <property type="match status" value="1"/>
</dbReference>
<dbReference type="GO" id="GO:0008171">
    <property type="term" value="F:O-methyltransferase activity"/>
    <property type="evidence" value="ECO:0007669"/>
    <property type="project" value="InterPro"/>
</dbReference>
<dbReference type="AlphaFoldDB" id="A0A9W9C0H8"/>
<keyword evidence="8" id="KW-1185">Reference proteome</keyword>
<dbReference type="Gene3D" id="1.10.10.10">
    <property type="entry name" value="Winged helix-like DNA-binding domain superfamily/Winged helix DNA-binding domain"/>
    <property type="match status" value="1"/>
</dbReference>
<evidence type="ECO:0008006" key="9">
    <source>
        <dbReference type="Google" id="ProtNLM"/>
    </source>
</evidence>
<comment type="caution">
    <text evidence="7">The sequence shown here is derived from an EMBL/GenBank/DDBJ whole genome shotgun (WGS) entry which is preliminary data.</text>
</comment>
<dbReference type="OrthoDB" id="1535081at2759"/>
<evidence type="ECO:0000256" key="1">
    <source>
        <dbReference type="ARBA" id="ARBA00022603"/>
    </source>
</evidence>
<evidence type="ECO:0000313" key="7">
    <source>
        <dbReference type="EMBL" id="KAJ4337809.1"/>
    </source>
</evidence>
<dbReference type="EMBL" id="JAPEUV010000035">
    <property type="protein sequence ID" value="KAJ4337809.1"/>
    <property type="molecule type" value="Genomic_DNA"/>
</dbReference>
<keyword evidence="1" id="KW-0489">Methyltransferase</keyword>
<dbReference type="InterPro" id="IPR012967">
    <property type="entry name" value="COMT_dimerisation"/>
</dbReference>
<keyword evidence="2" id="KW-0808">Transferase</keyword>
<feature type="domain" description="O-methyltransferase C-terminal" evidence="5">
    <location>
        <begin position="182"/>
        <end position="325"/>
    </location>
</feature>
<dbReference type="SUPFAM" id="SSF46785">
    <property type="entry name" value="Winged helix' DNA-binding domain"/>
    <property type="match status" value="1"/>
</dbReference>
<name>A0A9W9C0H8_9PLEO</name>
<dbReference type="Gene3D" id="3.40.50.150">
    <property type="entry name" value="Vaccinia Virus protein VP39"/>
    <property type="match status" value="1"/>
</dbReference>
<evidence type="ECO:0000256" key="4">
    <source>
        <dbReference type="PIRSR" id="PIRSR005739-1"/>
    </source>
</evidence>
<dbReference type="PANTHER" id="PTHR43712">
    <property type="entry name" value="PUTATIVE (AFU_ORTHOLOGUE AFUA_4G14580)-RELATED"/>
    <property type="match status" value="1"/>
</dbReference>
<dbReference type="GO" id="GO:0032259">
    <property type="term" value="P:methylation"/>
    <property type="evidence" value="ECO:0007669"/>
    <property type="project" value="UniProtKB-KW"/>
</dbReference>
<dbReference type="InterPro" id="IPR029063">
    <property type="entry name" value="SAM-dependent_MTases_sf"/>
</dbReference>
<reference evidence="7" key="1">
    <citation type="submission" date="2022-10" db="EMBL/GenBank/DDBJ databases">
        <title>Tapping the CABI collections for fungal endophytes: first genome assemblies for Collariella, Neodidymelliopsis, Ascochyta clinopodiicola, Didymella pomorum, Didymosphaeria variabile, Neocosmospora piperis and Neocucurbitaria cava.</title>
        <authorList>
            <person name="Hill R."/>
        </authorList>
    </citation>
    <scope>NUCLEOTIDE SEQUENCE</scope>
    <source>
        <strain evidence="7">IMI 360193</strain>
    </source>
</reference>
<proteinExistence type="predicted"/>
<dbReference type="PROSITE" id="PS51683">
    <property type="entry name" value="SAM_OMT_II"/>
    <property type="match status" value="1"/>
</dbReference>
<evidence type="ECO:0000256" key="3">
    <source>
        <dbReference type="ARBA" id="ARBA00022691"/>
    </source>
</evidence>
<accession>A0A9W9C0H8</accession>
<dbReference type="InterPro" id="IPR036388">
    <property type="entry name" value="WH-like_DNA-bd_sf"/>
</dbReference>
<dbReference type="InterPro" id="IPR036390">
    <property type="entry name" value="WH_DNA-bd_sf"/>
</dbReference>
<dbReference type="Proteomes" id="UP001140562">
    <property type="component" value="Unassembled WGS sequence"/>
</dbReference>
<keyword evidence="3" id="KW-0949">S-adenosyl-L-methionine</keyword>
<sequence length="351" mass="39088">MFMALYDPIVVRIAVDLKLVDIALAHSGSITANEFATQSRADVELIHRLLRLLVPMQILTEDNSAKEKTYTVAPFGHALATGSPLRSAVLHFSQVFVSTAAMPDYFAAGGYKNPSSALDSPFTFAYNCKGTTYFDFLARPGQEEMAAAFNETMALQRLNEEPGFVASYPVERLKIEDPQRVLFVDVGGGIGHQLLKFRDRSVAANMPGQLVLEDLPGVVSEAKNLPDDVVRVGHDFFQPQPESVKGAKAFYLRTVLHDWPQVEAEVVLRNIVEVMAEDSVVLLHETILPAMRVEHFDAKVDWHLMNLGALERTEEQWRTLVEGVGLEVRGIWREPEATKGRRDLIECALKV</sequence>
<dbReference type="InterPro" id="IPR001077">
    <property type="entry name" value="COMT_C"/>
</dbReference>
<dbReference type="SUPFAM" id="SSF53335">
    <property type="entry name" value="S-adenosyl-L-methionine-dependent methyltransferases"/>
    <property type="match status" value="1"/>
</dbReference>
<gene>
    <name evidence="7" type="ORF">N0V87_004363</name>
</gene>
<feature type="active site" description="Proton acceptor" evidence="4">
    <location>
        <position position="257"/>
    </location>
</feature>
<dbReference type="InterPro" id="IPR016461">
    <property type="entry name" value="COMT-like"/>
</dbReference>
<dbReference type="PANTHER" id="PTHR43712:SF11">
    <property type="entry name" value="O-METHYLTRANSFERASE (AFU_ORTHOLOGUE AFUA_2G17820)-RELATED"/>
    <property type="match status" value="1"/>
</dbReference>
<evidence type="ECO:0000256" key="2">
    <source>
        <dbReference type="ARBA" id="ARBA00022679"/>
    </source>
</evidence>
<organism evidence="7 8">
    <name type="scientific">Didymella glomerata</name>
    <dbReference type="NCBI Taxonomy" id="749621"/>
    <lineage>
        <taxon>Eukaryota</taxon>
        <taxon>Fungi</taxon>
        <taxon>Dikarya</taxon>
        <taxon>Ascomycota</taxon>
        <taxon>Pezizomycotina</taxon>
        <taxon>Dothideomycetes</taxon>
        <taxon>Pleosporomycetidae</taxon>
        <taxon>Pleosporales</taxon>
        <taxon>Pleosporineae</taxon>
        <taxon>Didymellaceae</taxon>
        <taxon>Didymella</taxon>
    </lineage>
</organism>
<evidence type="ECO:0000259" key="5">
    <source>
        <dbReference type="Pfam" id="PF00891"/>
    </source>
</evidence>
<dbReference type="GO" id="GO:0046983">
    <property type="term" value="F:protein dimerization activity"/>
    <property type="evidence" value="ECO:0007669"/>
    <property type="project" value="InterPro"/>
</dbReference>
<dbReference type="Pfam" id="PF08100">
    <property type="entry name" value="Dimerisation"/>
    <property type="match status" value="1"/>
</dbReference>
<evidence type="ECO:0000313" key="8">
    <source>
        <dbReference type="Proteomes" id="UP001140562"/>
    </source>
</evidence>
<dbReference type="Pfam" id="PF00891">
    <property type="entry name" value="Methyltransf_2"/>
    <property type="match status" value="1"/>
</dbReference>
<protein>
    <recommendedName>
        <fullName evidence="9">O-methyltransferase</fullName>
    </recommendedName>
</protein>
<feature type="domain" description="O-methyltransferase dimerisation" evidence="6">
    <location>
        <begin position="6"/>
        <end position="81"/>
    </location>
</feature>